<evidence type="ECO:0000313" key="3">
    <source>
        <dbReference type="Proteomes" id="UP001252186"/>
    </source>
</evidence>
<dbReference type="Proteomes" id="UP001252186">
    <property type="component" value="Unassembled WGS sequence"/>
</dbReference>
<sequence>MNATDLLKELEKITLNNITEVEAFQKLPLTKLNWKSDPKSWSILECIEHLNLYGDFYLPEIEKQLSSSESIFENNFRSGLIGNYFAKLMLPRQPLNKMKTLKDKNPLGSALEHNCLEKFLIQQQELLKILDLVKHKSLNKIKTSISISKWLKLKLGDTLRVVIYHNFRHVLQANNALKASI</sequence>
<dbReference type="InterPro" id="IPR034660">
    <property type="entry name" value="DinB/YfiT-like"/>
</dbReference>
<evidence type="ECO:0000313" key="2">
    <source>
        <dbReference type="EMBL" id="MDT0552331.1"/>
    </source>
</evidence>
<dbReference type="Gene3D" id="1.20.120.450">
    <property type="entry name" value="dinb family like domain"/>
    <property type="match status" value="1"/>
</dbReference>
<dbReference type="Pfam" id="PF12867">
    <property type="entry name" value="DinB_2"/>
    <property type="match status" value="1"/>
</dbReference>
<evidence type="ECO:0000259" key="1">
    <source>
        <dbReference type="Pfam" id="PF12867"/>
    </source>
</evidence>
<dbReference type="EMBL" id="JAVRHV010000001">
    <property type="protein sequence ID" value="MDT0552331.1"/>
    <property type="molecule type" value="Genomic_DNA"/>
</dbReference>
<name>A0ABU2Y2D7_9FLAO</name>
<dbReference type="SUPFAM" id="SSF109854">
    <property type="entry name" value="DinB/YfiT-like putative metalloenzymes"/>
    <property type="match status" value="1"/>
</dbReference>
<dbReference type="RefSeq" id="WP_311592184.1">
    <property type="nucleotide sequence ID" value="NZ_JAVRHV010000001.1"/>
</dbReference>
<keyword evidence="3" id="KW-1185">Reference proteome</keyword>
<accession>A0ABU2Y2D7</accession>
<proteinExistence type="predicted"/>
<reference evidence="2 3" key="1">
    <citation type="submission" date="2023-09" db="EMBL/GenBank/DDBJ databases">
        <authorList>
            <person name="Rey-Velasco X."/>
        </authorList>
    </citation>
    <scope>NUCLEOTIDE SEQUENCE [LARGE SCALE GENOMIC DNA]</scope>
    <source>
        <strain evidence="2 3">P050</strain>
    </source>
</reference>
<protein>
    <submittedName>
        <fullName evidence="2">DinB family protein</fullName>
    </submittedName>
</protein>
<feature type="domain" description="DinB-like" evidence="1">
    <location>
        <begin position="22"/>
        <end position="173"/>
    </location>
</feature>
<dbReference type="InterPro" id="IPR024775">
    <property type="entry name" value="DinB-like"/>
</dbReference>
<gene>
    <name evidence="2" type="ORF">RM519_03650</name>
</gene>
<comment type="caution">
    <text evidence="2">The sequence shown here is derived from an EMBL/GenBank/DDBJ whole genome shotgun (WGS) entry which is preliminary data.</text>
</comment>
<organism evidence="2 3">
    <name type="scientific">Urechidicola vernalis</name>
    <dbReference type="NCBI Taxonomy" id="3075600"/>
    <lineage>
        <taxon>Bacteria</taxon>
        <taxon>Pseudomonadati</taxon>
        <taxon>Bacteroidota</taxon>
        <taxon>Flavobacteriia</taxon>
        <taxon>Flavobacteriales</taxon>
        <taxon>Flavobacteriaceae</taxon>
        <taxon>Urechidicola</taxon>
    </lineage>
</organism>